<dbReference type="CDD" id="cd00148">
    <property type="entry name" value="PROF"/>
    <property type="match status" value="1"/>
</dbReference>
<feature type="compositionally biased region" description="Pro residues" evidence="8">
    <location>
        <begin position="1"/>
        <end position="14"/>
    </location>
</feature>
<dbReference type="GO" id="GO:0005938">
    <property type="term" value="C:cell cortex"/>
    <property type="evidence" value="ECO:0007669"/>
    <property type="project" value="TreeGrafter"/>
</dbReference>
<protein>
    <recommendedName>
        <fullName evidence="7">Profilin</fullName>
    </recommendedName>
</protein>
<sequence length="146" mass="15886">TLPYSGPPAPPSPAARPHRRKMSWDSYINNLISSGHVQKAAIYGLDGSKWAASEGFEVSKDEFDAMKAGFSDTKNLTMSGMRVAQTKFFFLSGSDEILRGKKETTGVHVAKTEQAIIIGYYDQGSTVNSCATQVDSMAEHLKKSGY</sequence>
<dbReference type="InterPro" id="IPR048278">
    <property type="entry name" value="PFN"/>
</dbReference>
<dbReference type="AlphaFoldDB" id="D2DSN5"/>
<dbReference type="PANTHER" id="PTHR11604">
    <property type="entry name" value="PROFILIN"/>
    <property type="match status" value="1"/>
</dbReference>
<dbReference type="SMART" id="SM00392">
    <property type="entry name" value="PROF"/>
    <property type="match status" value="1"/>
</dbReference>
<dbReference type="GO" id="GO:0005856">
    <property type="term" value="C:cytoskeleton"/>
    <property type="evidence" value="ECO:0007669"/>
    <property type="project" value="UniProtKB-SubCell"/>
</dbReference>
<keyword evidence="5 7" id="KW-0009">Actin-binding</keyword>
<evidence type="ECO:0000256" key="2">
    <source>
        <dbReference type="ARBA" id="ARBA00010058"/>
    </source>
</evidence>
<dbReference type="InterPro" id="IPR005455">
    <property type="entry name" value="PFN_euk"/>
</dbReference>
<evidence type="ECO:0000256" key="1">
    <source>
        <dbReference type="ARBA" id="ARBA00004245"/>
    </source>
</evidence>
<feature type="region of interest" description="Disordered" evidence="8">
    <location>
        <begin position="1"/>
        <end position="20"/>
    </location>
</feature>
<dbReference type="Gene3D" id="3.30.450.30">
    <property type="entry name" value="Dynein light chain 2a, cytoplasmic"/>
    <property type="match status" value="1"/>
</dbReference>
<dbReference type="InterPro" id="IPR036140">
    <property type="entry name" value="PFN_sf"/>
</dbReference>
<evidence type="ECO:0000256" key="5">
    <source>
        <dbReference type="ARBA" id="ARBA00023203"/>
    </source>
</evidence>
<name>D2DSN5_SCYPA</name>
<evidence type="ECO:0000256" key="4">
    <source>
        <dbReference type="ARBA" id="ARBA00022490"/>
    </source>
</evidence>
<dbReference type="PANTHER" id="PTHR11604:SF0">
    <property type="entry name" value="PROFILIN"/>
    <property type="match status" value="1"/>
</dbReference>
<evidence type="ECO:0000256" key="3">
    <source>
        <dbReference type="ARBA" id="ARBA00011583"/>
    </source>
</evidence>
<dbReference type="EMBL" id="FJ774724">
    <property type="protein sequence ID" value="ACY66446.1"/>
    <property type="molecule type" value="mRNA"/>
</dbReference>
<dbReference type="SUPFAM" id="SSF55770">
    <property type="entry name" value="Profilin (actin-binding protein)"/>
    <property type="match status" value="1"/>
</dbReference>
<dbReference type="GO" id="GO:0003785">
    <property type="term" value="F:actin monomer binding"/>
    <property type="evidence" value="ECO:0007669"/>
    <property type="project" value="TreeGrafter"/>
</dbReference>
<comment type="similarity">
    <text evidence="2 7">Belongs to the profilin family.</text>
</comment>
<evidence type="ECO:0000256" key="7">
    <source>
        <dbReference type="RuleBase" id="RU003909"/>
    </source>
</evidence>
<organism evidence="9">
    <name type="scientific">Scylla paramamosain</name>
    <name type="common">Mud crab</name>
    <dbReference type="NCBI Taxonomy" id="85552"/>
    <lineage>
        <taxon>Eukaryota</taxon>
        <taxon>Metazoa</taxon>
        <taxon>Ecdysozoa</taxon>
        <taxon>Arthropoda</taxon>
        <taxon>Crustacea</taxon>
        <taxon>Multicrustacea</taxon>
        <taxon>Malacostraca</taxon>
        <taxon>Eumalacostraca</taxon>
        <taxon>Eucarida</taxon>
        <taxon>Decapoda</taxon>
        <taxon>Pleocyemata</taxon>
        <taxon>Brachyura</taxon>
        <taxon>Eubrachyura</taxon>
        <taxon>Portunoidea</taxon>
        <taxon>Portunidae</taxon>
        <taxon>Portuninae</taxon>
        <taxon>Scylla</taxon>
    </lineage>
</organism>
<reference evidence="9" key="1">
    <citation type="submission" date="2009-02" db="EMBL/GenBank/DDBJ databases">
        <title>Construction of SSH cDNA library from hemocytes of Scylla paramamosain LPS-challenged.</title>
        <authorList>
            <person name="Wang K.J."/>
            <person name="Chen F.Y."/>
            <person name="Bo J."/>
            <person name="Ren H.L."/>
        </authorList>
    </citation>
    <scope>NUCLEOTIDE SEQUENCE</scope>
</reference>
<accession>D2DSN5</accession>
<feature type="non-terminal residue" evidence="9">
    <location>
        <position position="1"/>
    </location>
</feature>
<evidence type="ECO:0000256" key="8">
    <source>
        <dbReference type="SAM" id="MobiDB-lite"/>
    </source>
</evidence>
<keyword evidence="4" id="KW-0963">Cytoplasm</keyword>
<dbReference type="Pfam" id="PF00235">
    <property type="entry name" value="Profilin"/>
    <property type="match status" value="1"/>
</dbReference>
<proteinExistence type="evidence at transcript level"/>
<dbReference type="PRINTS" id="PR01640">
    <property type="entry name" value="PROFILINPLNT"/>
</dbReference>
<dbReference type="PRINTS" id="PR00392">
    <property type="entry name" value="PROFILIN"/>
</dbReference>
<evidence type="ECO:0000256" key="6">
    <source>
        <dbReference type="ARBA" id="ARBA00023212"/>
    </source>
</evidence>
<comment type="subcellular location">
    <subcellularLocation>
        <location evidence="1">Cytoplasm</location>
        <location evidence="1">Cytoskeleton</location>
    </subcellularLocation>
</comment>
<keyword evidence="6" id="KW-0206">Cytoskeleton</keyword>
<evidence type="ECO:0000313" key="9">
    <source>
        <dbReference type="EMBL" id="ACY66446.1"/>
    </source>
</evidence>
<comment type="subunit">
    <text evidence="3">Occurs in many kinds of cells as a complex with monomeric actin in a 1:1 ratio.</text>
</comment>